<dbReference type="Proteomes" id="UP000548685">
    <property type="component" value="Unassembled WGS sequence"/>
</dbReference>
<protein>
    <submittedName>
        <fullName evidence="2">Small-conductance mechanosensitive channel</fullName>
    </submittedName>
</protein>
<evidence type="ECO:0000313" key="2">
    <source>
        <dbReference type="EMBL" id="MBB3775389.1"/>
    </source>
</evidence>
<dbReference type="Gene3D" id="1.10.287.1260">
    <property type="match status" value="1"/>
</dbReference>
<accession>A0ABR6HXQ0</accession>
<reference evidence="2 3" key="1">
    <citation type="submission" date="2020-08" db="EMBL/GenBank/DDBJ databases">
        <title>Genomic Encyclopedia of Type Strains, Phase IV (KMG-IV): sequencing the most valuable type-strain genomes for metagenomic binning, comparative biology and taxonomic classification.</title>
        <authorList>
            <person name="Goeker M."/>
        </authorList>
    </citation>
    <scope>NUCLEOTIDE SEQUENCE [LARGE SCALE GENOMIC DNA]</scope>
    <source>
        <strain evidence="2 3">DSM 8510</strain>
    </source>
</reference>
<comment type="caution">
    <text evidence="2">The sequence shown here is derived from an EMBL/GenBank/DDBJ whole genome shotgun (WGS) entry which is preliminary data.</text>
</comment>
<gene>
    <name evidence="2" type="ORF">FHS52_001358</name>
</gene>
<keyword evidence="1" id="KW-1133">Transmembrane helix</keyword>
<dbReference type="RefSeq" id="WP_183363589.1">
    <property type="nucleotide sequence ID" value="NZ_BAAADZ010000010.1"/>
</dbReference>
<evidence type="ECO:0000313" key="3">
    <source>
        <dbReference type="Proteomes" id="UP000548685"/>
    </source>
</evidence>
<sequence>MVRATATSSPPKLTPLIVNRSDDINVAQEAWLWLKVNLAYLTGAVAVLVIGVILARLLSKWADLALTSNTRIEPTVAKFLSNIIRYAL</sequence>
<organism evidence="2 3">
    <name type="scientific">Erythrobacter ramosus</name>
    <dbReference type="NCBI Taxonomy" id="35811"/>
    <lineage>
        <taxon>Bacteria</taxon>
        <taxon>Pseudomonadati</taxon>
        <taxon>Pseudomonadota</taxon>
        <taxon>Alphaproteobacteria</taxon>
        <taxon>Sphingomonadales</taxon>
        <taxon>Erythrobacteraceae</taxon>
        <taxon>Erythrobacter/Porphyrobacter group</taxon>
        <taxon>Erythrobacter</taxon>
    </lineage>
</organism>
<feature type="transmembrane region" description="Helical" evidence="1">
    <location>
        <begin position="38"/>
        <end position="58"/>
    </location>
</feature>
<keyword evidence="1" id="KW-0472">Membrane</keyword>
<keyword evidence="1" id="KW-0812">Transmembrane</keyword>
<dbReference type="EMBL" id="JACICE010000002">
    <property type="protein sequence ID" value="MBB3775389.1"/>
    <property type="molecule type" value="Genomic_DNA"/>
</dbReference>
<name>A0ABR6HXQ0_9SPHN</name>
<keyword evidence="3" id="KW-1185">Reference proteome</keyword>
<proteinExistence type="predicted"/>
<evidence type="ECO:0000256" key="1">
    <source>
        <dbReference type="SAM" id="Phobius"/>
    </source>
</evidence>